<sequence length="32" mass="3708">MEARVGIEPAYTELQFYFFKSHKGIINNMLCG</sequence>
<dbReference type="Proteomes" id="UP000253647">
    <property type="component" value="Unassembled WGS sequence"/>
</dbReference>
<dbReference type="EMBL" id="QPJI01000039">
    <property type="protein sequence ID" value="RCW61932.1"/>
    <property type="molecule type" value="Genomic_DNA"/>
</dbReference>
<gene>
    <name evidence="1" type="ORF">DET61_1392</name>
</gene>
<evidence type="ECO:0000313" key="2">
    <source>
        <dbReference type="Proteomes" id="UP000253647"/>
    </source>
</evidence>
<dbReference type="AlphaFoldDB" id="A0A368X1P2"/>
<proteinExistence type="predicted"/>
<reference evidence="1 2" key="1">
    <citation type="submission" date="2018-07" db="EMBL/GenBank/DDBJ databases">
        <title>Freshwater and sediment microbial communities from various areas in North America, analyzing microbe dynamics in response to fracking.</title>
        <authorList>
            <person name="Lamendella R."/>
        </authorList>
    </citation>
    <scope>NUCLEOTIDE SEQUENCE [LARGE SCALE GENOMIC DNA]</scope>
    <source>
        <strain evidence="1 2">105B</strain>
    </source>
</reference>
<organism evidence="1 2">
    <name type="scientific">Marinobacter nauticus</name>
    <name type="common">Marinobacter hydrocarbonoclasticus</name>
    <name type="synonym">Marinobacter aquaeolei</name>
    <dbReference type="NCBI Taxonomy" id="2743"/>
    <lineage>
        <taxon>Bacteria</taxon>
        <taxon>Pseudomonadati</taxon>
        <taxon>Pseudomonadota</taxon>
        <taxon>Gammaproteobacteria</taxon>
        <taxon>Pseudomonadales</taxon>
        <taxon>Marinobacteraceae</taxon>
        <taxon>Marinobacter</taxon>
    </lineage>
</organism>
<comment type="caution">
    <text evidence="1">The sequence shown here is derived from an EMBL/GenBank/DDBJ whole genome shotgun (WGS) entry which is preliminary data.</text>
</comment>
<evidence type="ECO:0000313" key="1">
    <source>
        <dbReference type="EMBL" id="RCW61932.1"/>
    </source>
</evidence>
<protein>
    <submittedName>
        <fullName evidence="1">Uncharacterized protein</fullName>
    </submittedName>
</protein>
<name>A0A368X1P2_MARNT</name>
<accession>A0A368X1P2</accession>